<comment type="caution">
    <text evidence="2">The sequence shown here is derived from an EMBL/GenBank/DDBJ whole genome shotgun (WGS) entry which is preliminary data.</text>
</comment>
<feature type="chain" id="PRO_5045317374" evidence="1">
    <location>
        <begin position="25"/>
        <end position="113"/>
    </location>
</feature>
<accession>A0ABQ8Q8F4</accession>
<name>A0ABQ8Q8F4_9AGAR</name>
<evidence type="ECO:0000313" key="2">
    <source>
        <dbReference type="EMBL" id="KAJ3994734.1"/>
    </source>
</evidence>
<feature type="signal peptide" evidence="1">
    <location>
        <begin position="1"/>
        <end position="24"/>
    </location>
</feature>
<evidence type="ECO:0000313" key="3">
    <source>
        <dbReference type="Proteomes" id="UP001163828"/>
    </source>
</evidence>
<evidence type="ECO:0000256" key="1">
    <source>
        <dbReference type="SAM" id="SignalP"/>
    </source>
</evidence>
<dbReference type="Proteomes" id="UP001163828">
    <property type="component" value="Unassembled WGS sequence"/>
</dbReference>
<reference evidence="2" key="1">
    <citation type="submission" date="2022-08" db="EMBL/GenBank/DDBJ databases">
        <authorList>
            <consortium name="DOE Joint Genome Institute"/>
            <person name="Min B."/>
            <person name="Riley R."/>
            <person name="Sierra-Patev S."/>
            <person name="Naranjo-Ortiz M."/>
            <person name="Looney B."/>
            <person name="Konkel Z."/>
            <person name="Slot J.C."/>
            <person name="Sakamoto Y."/>
            <person name="Steenwyk J.L."/>
            <person name="Rokas A."/>
            <person name="Carro J."/>
            <person name="Camarero S."/>
            <person name="Ferreira P."/>
            <person name="Molpeceres G."/>
            <person name="Ruiz-Duenas F.J."/>
            <person name="Serrano A."/>
            <person name="Henrissat B."/>
            <person name="Drula E."/>
            <person name="Hughes K.W."/>
            <person name="Mata J.L."/>
            <person name="Ishikawa N.K."/>
            <person name="Vargas-Isla R."/>
            <person name="Ushijima S."/>
            <person name="Smith C.A."/>
            <person name="Ahrendt S."/>
            <person name="Andreopoulos W."/>
            <person name="He G."/>
            <person name="Labutti K."/>
            <person name="Lipzen A."/>
            <person name="Ng V."/>
            <person name="Sandor L."/>
            <person name="Barry K."/>
            <person name="Martinez A.T."/>
            <person name="Xiao Y."/>
            <person name="Gibbons J.G."/>
            <person name="Terashima K."/>
            <person name="Hibbett D.S."/>
            <person name="Grigoriev I.V."/>
        </authorList>
    </citation>
    <scope>NUCLEOTIDE SEQUENCE</scope>
    <source>
        <strain evidence="2">TFB10827</strain>
    </source>
</reference>
<dbReference type="EMBL" id="MU790687">
    <property type="protein sequence ID" value="KAJ3994734.1"/>
    <property type="molecule type" value="Genomic_DNA"/>
</dbReference>
<sequence>MINLVPVLLLALYLSTFGVQCVSARSVSLLFENDGDWENLDNRTSALLFSDPETLDDAFQVGQGFDETLQHIWNKLSYLKYQGVFNEYTKFWVASESNDGGSVLAPFTSVSRH</sequence>
<protein>
    <submittedName>
        <fullName evidence="2">Uncharacterized protein</fullName>
    </submittedName>
</protein>
<keyword evidence="3" id="KW-1185">Reference proteome</keyword>
<keyword evidence="1" id="KW-0732">Signal</keyword>
<organism evidence="2 3">
    <name type="scientific">Lentinula boryana</name>
    <dbReference type="NCBI Taxonomy" id="40481"/>
    <lineage>
        <taxon>Eukaryota</taxon>
        <taxon>Fungi</taxon>
        <taxon>Dikarya</taxon>
        <taxon>Basidiomycota</taxon>
        <taxon>Agaricomycotina</taxon>
        <taxon>Agaricomycetes</taxon>
        <taxon>Agaricomycetidae</taxon>
        <taxon>Agaricales</taxon>
        <taxon>Marasmiineae</taxon>
        <taxon>Omphalotaceae</taxon>
        <taxon>Lentinula</taxon>
    </lineage>
</organism>
<proteinExistence type="predicted"/>
<gene>
    <name evidence="2" type="ORF">F5050DRAFT_1809322</name>
</gene>